<dbReference type="Gene3D" id="2.60.120.580">
    <property type="entry name" value="Acetamidase/Formamidase-like domains"/>
    <property type="match status" value="2"/>
</dbReference>
<proteinExistence type="predicted"/>
<dbReference type="GO" id="GO:0016811">
    <property type="term" value="F:hydrolase activity, acting on carbon-nitrogen (but not peptide) bonds, in linear amides"/>
    <property type="evidence" value="ECO:0007669"/>
    <property type="project" value="InterPro"/>
</dbReference>
<dbReference type="EMBL" id="LTAZ01000001">
    <property type="protein sequence ID" value="KYH27679.1"/>
    <property type="molecule type" value="Genomic_DNA"/>
</dbReference>
<keyword evidence="2" id="KW-1185">Reference proteome</keyword>
<evidence type="ECO:0000313" key="2">
    <source>
        <dbReference type="Proteomes" id="UP000075321"/>
    </source>
</evidence>
<name>A0A151AJ38_9EURY</name>
<sequence>MLTPGSVPFSRLAATRGFIAHPCVEPVVMTSANYEVDHELSDAGENVHNAWDNAIDPVLTVEPGEVVRFECRDALDGQVGPDSGVEDLANASFDPVHPLTGPVAVEGAEPGDALVVELLDFEHKGWGFTGFMPGEMGLGLLPEEFEEAGLHVWEIDDEVAQFVNGIEIPIDMFPGTIGNAPAEPGEHDTLPPRDVGGNMDVKQMTAGSTVYLPVEVEGALFSTGDCHVAQGDGEVCVTGIEAPMFVTVRFGLKKDAGFDQPRLETTGPFTATDEDEPMYGTTGISDDLMEAARKAVLHMIDHLERERDLTRGEAYILCSAAVDLKLSEVVDAPNWIVTAYVPESIFPES</sequence>
<dbReference type="Pfam" id="PF03069">
    <property type="entry name" value="FmdA_AmdA"/>
    <property type="match status" value="2"/>
</dbReference>
<evidence type="ECO:0000313" key="1">
    <source>
        <dbReference type="EMBL" id="KYH27679.1"/>
    </source>
</evidence>
<dbReference type="AlphaFoldDB" id="A0A151AJ38"/>
<dbReference type="PANTHER" id="PTHR31891:SF1">
    <property type="entry name" value="FORMAMIDASE C869.04-RELATED"/>
    <property type="match status" value="1"/>
</dbReference>
<dbReference type="Gene3D" id="3.10.28.20">
    <property type="entry name" value="Acetamidase/Formamidase-like domains"/>
    <property type="match status" value="1"/>
</dbReference>
<dbReference type="PANTHER" id="PTHR31891">
    <property type="entry name" value="FORMAMIDASE C869.04-RELATED"/>
    <property type="match status" value="1"/>
</dbReference>
<protein>
    <submittedName>
        <fullName evidence="1">Acetamidase/formamidase family protein</fullName>
    </submittedName>
</protein>
<dbReference type="SUPFAM" id="SSF141130">
    <property type="entry name" value="Acetamidase/Formamidase-like"/>
    <property type="match status" value="1"/>
</dbReference>
<organism evidence="1 2">
    <name type="scientific">Halalkalicoccus paucihalophilus</name>
    <dbReference type="NCBI Taxonomy" id="1008153"/>
    <lineage>
        <taxon>Archaea</taxon>
        <taxon>Methanobacteriati</taxon>
        <taxon>Methanobacteriota</taxon>
        <taxon>Stenosarchaea group</taxon>
        <taxon>Halobacteria</taxon>
        <taxon>Halobacteriales</taxon>
        <taxon>Halococcaceae</taxon>
        <taxon>Halalkalicoccus</taxon>
    </lineage>
</organism>
<reference evidence="1 2" key="1">
    <citation type="submission" date="2016-02" db="EMBL/GenBank/DDBJ databases">
        <title>Genome sequence of Halalkalicoccus paucihalophilus DSM 24557.</title>
        <authorList>
            <person name="Poehlein A."/>
            <person name="Daniel R."/>
        </authorList>
    </citation>
    <scope>NUCLEOTIDE SEQUENCE [LARGE SCALE GENOMIC DNA]</scope>
    <source>
        <strain evidence="1 2">DSM 24557</strain>
    </source>
</reference>
<comment type="caution">
    <text evidence="1">The sequence shown here is derived from an EMBL/GenBank/DDBJ whole genome shotgun (WGS) entry which is preliminary data.</text>
</comment>
<dbReference type="PATRIC" id="fig|1008153.3.peg.350"/>
<dbReference type="InterPro" id="IPR004304">
    <property type="entry name" value="FmdA_AmdA"/>
</dbReference>
<accession>A0A151AJ38</accession>
<gene>
    <name evidence="1" type="ORF">HAPAU_03470</name>
</gene>
<dbReference type="Proteomes" id="UP000075321">
    <property type="component" value="Unassembled WGS sequence"/>
</dbReference>